<dbReference type="Proteomes" id="UP000249057">
    <property type="component" value="Unassembled WGS sequence"/>
</dbReference>
<accession>A0ACD1FW05</accession>
<dbReference type="EMBL" id="KZ825393">
    <property type="protein sequence ID" value="RAH41118.1"/>
    <property type="molecule type" value="Genomic_DNA"/>
</dbReference>
<keyword evidence="2" id="KW-1185">Reference proteome</keyword>
<evidence type="ECO:0000313" key="1">
    <source>
        <dbReference type="EMBL" id="RAH41118.1"/>
    </source>
</evidence>
<evidence type="ECO:0000313" key="2">
    <source>
        <dbReference type="Proteomes" id="UP000249057"/>
    </source>
</evidence>
<gene>
    <name evidence="1" type="ORF">BO95DRAFT_476713</name>
</gene>
<name>A0ACD1FW05_9EURO</name>
<reference evidence="1" key="1">
    <citation type="submission" date="2018-02" db="EMBL/GenBank/DDBJ databases">
        <title>The genomes of Aspergillus section Nigri reveals drivers in fungal speciation.</title>
        <authorList>
            <consortium name="DOE Joint Genome Institute"/>
            <person name="Vesth T.C."/>
            <person name="Nybo J."/>
            <person name="Theobald S."/>
            <person name="Brandl J."/>
            <person name="Frisvad J.C."/>
            <person name="Nielsen K.F."/>
            <person name="Lyhne E.K."/>
            <person name="Kogle M.E."/>
            <person name="Kuo A."/>
            <person name="Riley R."/>
            <person name="Clum A."/>
            <person name="Nolan M."/>
            <person name="Lipzen A."/>
            <person name="Salamov A."/>
            <person name="Henrissat B."/>
            <person name="Wiebenga A."/>
            <person name="De vries R.P."/>
            <person name="Grigoriev I.V."/>
            <person name="Mortensen U.H."/>
            <person name="Andersen M.R."/>
            <person name="Baker S.E."/>
        </authorList>
    </citation>
    <scope>NUCLEOTIDE SEQUENCE</scope>
    <source>
        <strain evidence="1">CBS 621.78</strain>
    </source>
</reference>
<sequence length="415" mass="46150">MDLSKIPMSQPPPGQVTNFVDPVSISWAGRLSIWLTLPIMVIAFVLRAYVRLKTKQLGTDDCRRCFILWDSHSGLYVVVPFVLPRRIGVTHSKTVLKDVWGRHAWDIPVSSIVPWFFKYSVTAGCLYNISAMFTKVSILTFYLRIFSPSRRARALIWSGIAFVVVGYITLTICMLAWMVPHRGDGGWGSTANTSRMNVASRQLDFTQGIFSVVSDFYVMTIPTGIIFRLNMKNKKKLGVACIFLIGFISLGCSIAGTVLRYHAMVFTVEDNRWLSVKFEALCVVELNIGILCACVPVFFVVLRTWLQRTESGFVYLKQRLTLSRASKSTVALSDQAHKPGVSLDIPTGTLSGLRSMFRRPKPIDPEEGKLGIQVSHYYELQSVDVDYHAHLRGDSASGRDPSLRGGVKGGVPGGA</sequence>
<organism evidence="1 2">
    <name type="scientific">Aspergillus brunneoviolaceus CBS 621.78</name>
    <dbReference type="NCBI Taxonomy" id="1450534"/>
    <lineage>
        <taxon>Eukaryota</taxon>
        <taxon>Fungi</taxon>
        <taxon>Dikarya</taxon>
        <taxon>Ascomycota</taxon>
        <taxon>Pezizomycotina</taxon>
        <taxon>Eurotiomycetes</taxon>
        <taxon>Eurotiomycetidae</taxon>
        <taxon>Eurotiales</taxon>
        <taxon>Aspergillaceae</taxon>
        <taxon>Aspergillus</taxon>
        <taxon>Aspergillus subgen. Circumdati</taxon>
    </lineage>
</organism>
<protein>
    <submittedName>
        <fullName evidence="1">Uncharacterized protein</fullName>
    </submittedName>
</protein>
<proteinExistence type="predicted"/>